<feature type="non-terminal residue" evidence="2">
    <location>
        <position position="1"/>
    </location>
</feature>
<dbReference type="AlphaFoldDB" id="C5TCH6"/>
<evidence type="ECO:0000259" key="1">
    <source>
        <dbReference type="Pfam" id="PF08406"/>
    </source>
</evidence>
<dbReference type="Pfam" id="PF08406">
    <property type="entry name" value="CbbQ_C"/>
    <property type="match status" value="1"/>
</dbReference>
<evidence type="ECO:0000313" key="2">
    <source>
        <dbReference type="EMBL" id="EER57819.1"/>
    </source>
</evidence>
<evidence type="ECO:0000313" key="3">
    <source>
        <dbReference type="Proteomes" id="UP000003856"/>
    </source>
</evidence>
<organism evidence="2 3">
    <name type="scientific">Acidovorax delafieldii 2AN</name>
    <dbReference type="NCBI Taxonomy" id="573060"/>
    <lineage>
        <taxon>Bacteria</taxon>
        <taxon>Pseudomonadati</taxon>
        <taxon>Pseudomonadota</taxon>
        <taxon>Betaproteobacteria</taxon>
        <taxon>Burkholderiales</taxon>
        <taxon>Comamonadaceae</taxon>
        <taxon>Acidovorax</taxon>
    </lineage>
</organism>
<keyword evidence="3" id="KW-1185">Reference proteome</keyword>
<dbReference type="Proteomes" id="UP000003856">
    <property type="component" value="Unassembled WGS sequence"/>
</dbReference>
<accession>C5TCH6</accession>
<name>C5TCH6_ACIDE</name>
<gene>
    <name evidence="2" type="ORF">AcdelDRAFT_4607</name>
</gene>
<feature type="domain" description="CbbQ/NirQ/NorQ C-terminal" evidence="1">
    <location>
        <begin position="2"/>
        <end position="69"/>
    </location>
</feature>
<reference evidence="2 3" key="1">
    <citation type="submission" date="2009-05" db="EMBL/GenBank/DDBJ databases">
        <title>The draft genome of Acidovorax delafieldii 2AN.</title>
        <authorList>
            <consortium name="US DOE Joint Genome Institute (JGI-PGF)"/>
            <person name="Lucas S."/>
            <person name="Copeland A."/>
            <person name="Lapidus A."/>
            <person name="Glavina del Rio T."/>
            <person name="Tice H."/>
            <person name="Bruce D."/>
            <person name="Goodwin L."/>
            <person name="Pitluck S."/>
            <person name="Larimer F."/>
            <person name="Land M.L."/>
            <person name="Hauser L."/>
            <person name="Shelobolina E.S."/>
            <person name="Picardal F."/>
            <person name="Roden E."/>
            <person name="Emerson D."/>
        </authorList>
    </citation>
    <scope>NUCLEOTIDE SEQUENCE [LARGE SCALE GENOMIC DNA]</scope>
    <source>
        <strain evidence="2 3">2AN</strain>
    </source>
</reference>
<comment type="caution">
    <text evidence="2">The sequence shown here is derived from an EMBL/GenBank/DDBJ whole genome shotgun (WGS) entry which is preliminary data.</text>
</comment>
<proteinExistence type="predicted"/>
<dbReference type="PATRIC" id="fig|573060.9.peg.300"/>
<dbReference type="RefSeq" id="WP_005801004.1">
    <property type="nucleotide sequence ID" value="NZ_ACQT01000461.1"/>
</dbReference>
<sequence length="74" mass="7945">ARLVQLAQALRRLTDHDLEETASTRLLVMAARLVASGLSLRDACRAAVVDALTDDTETVLALDEVVRAVVGDED</sequence>
<dbReference type="InterPro" id="IPR013615">
    <property type="entry name" value="CbbQ_C"/>
</dbReference>
<protein>
    <submittedName>
        <fullName evidence="2">CbbQ/NirQ/NorQ domain protein</fullName>
    </submittedName>
</protein>
<dbReference type="EMBL" id="ACQT01000461">
    <property type="protein sequence ID" value="EER57819.1"/>
    <property type="molecule type" value="Genomic_DNA"/>
</dbReference>